<dbReference type="EMBL" id="JAERUA010000017">
    <property type="protein sequence ID" value="KAI1888220.1"/>
    <property type="molecule type" value="Genomic_DNA"/>
</dbReference>
<evidence type="ECO:0000256" key="4">
    <source>
        <dbReference type="ARBA" id="ARBA00023242"/>
    </source>
</evidence>
<dbReference type="GO" id="GO:0005634">
    <property type="term" value="C:nucleus"/>
    <property type="evidence" value="ECO:0007669"/>
    <property type="project" value="UniProtKB-SubCell"/>
</dbReference>
<evidence type="ECO:0000313" key="8">
    <source>
        <dbReference type="Proteomes" id="UP000829720"/>
    </source>
</evidence>
<dbReference type="InterPro" id="IPR006600">
    <property type="entry name" value="HTH_CenpB_DNA-bd_dom"/>
</dbReference>
<dbReference type="Gene3D" id="1.10.10.10">
    <property type="entry name" value="Winged helix-like DNA-binding domain superfamily/Winged helix DNA-binding domain"/>
    <property type="match status" value="1"/>
</dbReference>
<dbReference type="Pfam" id="PF03184">
    <property type="entry name" value="DDE_1"/>
    <property type="match status" value="1"/>
</dbReference>
<evidence type="ECO:0000313" key="7">
    <source>
        <dbReference type="EMBL" id="KAI1888220.1"/>
    </source>
</evidence>
<dbReference type="PANTHER" id="PTHR19303:SF26">
    <property type="entry name" value="TIGGER TRANSPOSABLE ELEMENT-DERIVED PROTEIN 1"/>
    <property type="match status" value="1"/>
</dbReference>
<comment type="caution">
    <text evidence="7">The sequence shown here is derived from an EMBL/GenBank/DDBJ whole genome shotgun (WGS) entry which is preliminary data.</text>
</comment>
<dbReference type="SMART" id="SM00674">
    <property type="entry name" value="CENPB"/>
    <property type="match status" value="1"/>
</dbReference>
<accession>A0A8T3CWV7</accession>
<dbReference type="PANTHER" id="PTHR19303">
    <property type="entry name" value="TRANSPOSON"/>
    <property type="match status" value="1"/>
</dbReference>
<dbReference type="GO" id="GO:0003677">
    <property type="term" value="F:DNA binding"/>
    <property type="evidence" value="ECO:0007669"/>
    <property type="project" value="UniProtKB-KW"/>
</dbReference>
<dbReference type="InterPro" id="IPR036388">
    <property type="entry name" value="WH-like_DNA-bd_sf"/>
</dbReference>
<dbReference type="InterPro" id="IPR007889">
    <property type="entry name" value="HTH_Psq"/>
</dbReference>
<evidence type="ECO:0000256" key="5">
    <source>
        <dbReference type="SAM" id="MobiDB-lite"/>
    </source>
</evidence>
<evidence type="ECO:0000256" key="2">
    <source>
        <dbReference type="ARBA" id="ARBA00010881"/>
    </source>
</evidence>
<dbReference type="AlphaFoldDB" id="A0A8T3CWV7"/>
<name>A0A8T3CWV7_9TELE</name>
<sequence length="574" mass="64454">MGPKRPASDSAGGKPTKRARNVMTLEKKLDVVNRLGRGESAASVARLMGVNESTIRTIKKSEAAIKASIASGTAASAKVTYMPRDPIIEKMEKALNVWIEDQTQKKVTLNSAVIREQALRMYECLGGSSAWPAFQASKGWFERFLHRYSLRKRKLVGEAASVDHGAAETYPEQLKKLIEDKGYLPEQVFNAGETGLFWKRMPSRTYISKAEHTAPGFKAANDRVNLLLCANASGDCMVKPMLVYRSLNPRALKGKNKCHLPVFWRANKKAWVTGTLTMDWLNNCFVRDVERYLTRKNLAFKVLLILENAPGHPEALQFAHPNVEVVFLPPNTTSLLQPMDQGIIETFKRYYTRRTFNKILDAVENDPGLTVADCWKRYNIADSISIIKDSLDEVNQSTLNACWSKLWKEAVHDLKGFPNISAEVKQIVDAARSLEGEGLADTNEEDVKQLLQSHKEELTEVEIAELIMSSDDEEDESERSNKMTLVNLSKGLLLANNLADYFIDIDPFMERSLKFKRGLEELLAPYKQLQKDFQNKIKHSSILSYFKLSSESADCKPQSSTSKAPQPSTSSPLL</sequence>
<evidence type="ECO:0000256" key="1">
    <source>
        <dbReference type="ARBA" id="ARBA00004123"/>
    </source>
</evidence>
<comment type="similarity">
    <text evidence="2">Belongs to the tigger transposable element derived protein family.</text>
</comment>
<gene>
    <name evidence="7" type="ORF">AGOR_G00182770</name>
</gene>
<dbReference type="Pfam" id="PF04218">
    <property type="entry name" value="CENP-B_N"/>
    <property type="match status" value="1"/>
</dbReference>
<organism evidence="7 8">
    <name type="scientific">Albula goreensis</name>
    <dbReference type="NCBI Taxonomy" id="1534307"/>
    <lineage>
        <taxon>Eukaryota</taxon>
        <taxon>Metazoa</taxon>
        <taxon>Chordata</taxon>
        <taxon>Craniata</taxon>
        <taxon>Vertebrata</taxon>
        <taxon>Euteleostomi</taxon>
        <taxon>Actinopterygii</taxon>
        <taxon>Neopterygii</taxon>
        <taxon>Teleostei</taxon>
        <taxon>Albuliformes</taxon>
        <taxon>Albulidae</taxon>
        <taxon>Albula</taxon>
    </lineage>
</organism>
<dbReference type="InterPro" id="IPR050863">
    <property type="entry name" value="CenT-Element_Derived"/>
</dbReference>
<keyword evidence="3" id="KW-0238">DNA-binding</keyword>
<comment type="subcellular location">
    <subcellularLocation>
        <location evidence="1">Nucleus</location>
    </subcellularLocation>
</comment>
<dbReference type="InterPro" id="IPR009057">
    <property type="entry name" value="Homeodomain-like_sf"/>
</dbReference>
<dbReference type="SUPFAM" id="SSF46689">
    <property type="entry name" value="Homeodomain-like"/>
    <property type="match status" value="2"/>
</dbReference>
<dbReference type="InterPro" id="IPR004875">
    <property type="entry name" value="DDE_SF_endonuclease_dom"/>
</dbReference>
<dbReference type="Proteomes" id="UP000829720">
    <property type="component" value="Unassembled WGS sequence"/>
</dbReference>
<evidence type="ECO:0000256" key="3">
    <source>
        <dbReference type="ARBA" id="ARBA00023125"/>
    </source>
</evidence>
<protein>
    <recommendedName>
        <fullName evidence="6">HTH CENPB-type domain-containing protein</fullName>
    </recommendedName>
</protein>
<dbReference type="OrthoDB" id="125347at2759"/>
<keyword evidence="4" id="KW-0539">Nucleus</keyword>
<dbReference type="Gene3D" id="1.10.10.60">
    <property type="entry name" value="Homeodomain-like"/>
    <property type="match status" value="1"/>
</dbReference>
<keyword evidence="8" id="KW-1185">Reference proteome</keyword>
<dbReference type="PROSITE" id="PS51253">
    <property type="entry name" value="HTH_CENPB"/>
    <property type="match status" value="1"/>
</dbReference>
<evidence type="ECO:0000259" key="6">
    <source>
        <dbReference type="PROSITE" id="PS51253"/>
    </source>
</evidence>
<feature type="domain" description="HTH CENPB-type" evidence="6">
    <location>
        <begin position="79"/>
        <end position="154"/>
    </location>
</feature>
<reference evidence="7" key="1">
    <citation type="submission" date="2021-01" db="EMBL/GenBank/DDBJ databases">
        <authorList>
            <person name="Zahm M."/>
            <person name="Roques C."/>
            <person name="Cabau C."/>
            <person name="Klopp C."/>
            <person name="Donnadieu C."/>
            <person name="Jouanno E."/>
            <person name="Lampietro C."/>
            <person name="Louis A."/>
            <person name="Herpin A."/>
            <person name="Echchiki A."/>
            <person name="Berthelot C."/>
            <person name="Parey E."/>
            <person name="Roest-Crollius H."/>
            <person name="Braasch I."/>
            <person name="Postlethwait J."/>
            <person name="Bobe J."/>
            <person name="Montfort J."/>
            <person name="Bouchez O."/>
            <person name="Begum T."/>
            <person name="Mejri S."/>
            <person name="Adams A."/>
            <person name="Chen W.-J."/>
            <person name="Guiguen Y."/>
        </authorList>
    </citation>
    <scope>NUCLEOTIDE SEQUENCE</scope>
    <source>
        <tissue evidence="7">Blood</tissue>
    </source>
</reference>
<proteinExistence type="inferred from homology"/>
<dbReference type="Pfam" id="PF03221">
    <property type="entry name" value="HTH_Tnp_Tc5"/>
    <property type="match status" value="1"/>
</dbReference>
<feature type="region of interest" description="Disordered" evidence="5">
    <location>
        <begin position="553"/>
        <end position="574"/>
    </location>
</feature>